<dbReference type="PANTHER" id="PTHR38459:SF1">
    <property type="entry name" value="PROPHAGE BACTOPRENOL-LINKED GLUCOSE TRANSLOCASE HOMOLOG"/>
    <property type="match status" value="1"/>
</dbReference>
<comment type="similarity">
    <text evidence="2">Belongs to the GtrA family.</text>
</comment>
<keyword evidence="3 6" id="KW-0812">Transmembrane</keyword>
<evidence type="ECO:0000256" key="6">
    <source>
        <dbReference type="SAM" id="Phobius"/>
    </source>
</evidence>
<evidence type="ECO:0000256" key="4">
    <source>
        <dbReference type="ARBA" id="ARBA00022989"/>
    </source>
</evidence>
<accession>A0A223EF38</accession>
<feature type="transmembrane region" description="Helical" evidence="6">
    <location>
        <begin position="16"/>
        <end position="37"/>
    </location>
</feature>
<evidence type="ECO:0000256" key="2">
    <source>
        <dbReference type="ARBA" id="ARBA00009399"/>
    </source>
</evidence>
<organism evidence="8 9">
    <name type="scientific">Peribacillus simplex NBRC 15720 = DSM 1321</name>
    <dbReference type="NCBI Taxonomy" id="1349754"/>
    <lineage>
        <taxon>Bacteria</taxon>
        <taxon>Bacillati</taxon>
        <taxon>Bacillota</taxon>
        <taxon>Bacilli</taxon>
        <taxon>Bacillales</taxon>
        <taxon>Bacillaceae</taxon>
        <taxon>Peribacillus</taxon>
    </lineage>
</organism>
<dbReference type="InterPro" id="IPR051401">
    <property type="entry name" value="GtrA_CellWall_Glycosyl"/>
</dbReference>
<keyword evidence="4 6" id="KW-1133">Transmembrane helix</keyword>
<feature type="transmembrane region" description="Helical" evidence="6">
    <location>
        <begin position="43"/>
        <end position="67"/>
    </location>
</feature>
<evidence type="ECO:0000256" key="5">
    <source>
        <dbReference type="ARBA" id="ARBA00023136"/>
    </source>
</evidence>
<feature type="transmembrane region" description="Helical" evidence="6">
    <location>
        <begin position="79"/>
        <end position="100"/>
    </location>
</feature>
<reference evidence="8 9" key="1">
    <citation type="submission" date="2016-10" db="EMBL/GenBank/DDBJ databases">
        <title>The whole genome sequencing and assembly of Bacillus simplex DSM 1321 strain.</title>
        <authorList>
            <person name="Park M.-K."/>
            <person name="Lee Y.-J."/>
            <person name="Yi H."/>
            <person name="Bahn Y.-S."/>
            <person name="Kim J.F."/>
            <person name="Lee D.-W."/>
        </authorList>
    </citation>
    <scope>NUCLEOTIDE SEQUENCE [LARGE SCALE GENOMIC DNA]</scope>
    <source>
        <strain evidence="8 9">DSM 1321</strain>
    </source>
</reference>
<comment type="subcellular location">
    <subcellularLocation>
        <location evidence="1">Membrane</location>
        <topology evidence="1">Multi-pass membrane protein</topology>
    </subcellularLocation>
</comment>
<sequence>MNGTVLKNYLKHTNSFIRFLLVGIVNTAVGLSIMLFLMNVLELSYWISTFFGNGTGAVTSFLLNRTFTFKSDIEWRRGVARFFCVILICYSAAYSLGQAIAESMEGSVHLSIQQNVAVLIGAIFYTVLNYIGQKYFVFKKSNLRPIQEGRN</sequence>
<dbReference type="InterPro" id="IPR007267">
    <property type="entry name" value="GtrA_DPMS_TM"/>
</dbReference>
<dbReference type="EMBL" id="CP017704">
    <property type="protein sequence ID" value="ASS93868.1"/>
    <property type="molecule type" value="Genomic_DNA"/>
</dbReference>
<dbReference type="GO" id="GO:0000271">
    <property type="term" value="P:polysaccharide biosynthetic process"/>
    <property type="evidence" value="ECO:0007669"/>
    <property type="project" value="InterPro"/>
</dbReference>
<evidence type="ECO:0000256" key="3">
    <source>
        <dbReference type="ARBA" id="ARBA00022692"/>
    </source>
</evidence>
<protein>
    <recommendedName>
        <fullName evidence="7">GtrA/DPMS transmembrane domain-containing protein</fullName>
    </recommendedName>
</protein>
<dbReference type="Proteomes" id="UP000214618">
    <property type="component" value="Chromosome"/>
</dbReference>
<feature type="transmembrane region" description="Helical" evidence="6">
    <location>
        <begin position="112"/>
        <end position="131"/>
    </location>
</feature>
<dbReference type="GO" id="GO:0005886">
    <property type="term" value="C:plasma membrane"/>
    <property type="evidence" value="ECO:0007669"/>
    <property type="project" value="TreeGrafter"/>
</dbReference>
<dbReference type="OrthoDB" id="9812049at2"/>
<name>A0A223EF38_9BACI</name>
<dbReference type="GeneID" id="56472617"/>
<keyword evidence="5 6" id="KW-0472">Membrane</keyword>
<feature type="domain" description="GtrA/DPMS transmembrane" evidence="7">
    <location>
        <begin position="18"/>
        <end position="138"/>
    </location>
</feature>
<evidence type="ECO:0000313" key="8">
    <source>
        <dbReference type="EMBL" id="ASS93868.1"/>
    </source>
</evidence>
<evidence type="ECO:0000256" key="1">
    <source>
        <dbReference type="ARBA" id="ARBA00004141"/>
    </source>
</evidence>
<dbReference type="PANTHER" id="PTHR38459">
    <property type="entry name" value="PROPHAGE BACTOPRENOL-LINKED GLUCOSE TRANSLOCASE HOMOLOG"/>
    <property type="match status" value="1"/>
</dbReference>
<evidence type="ECO:0000313" key="9">
    <source>
        <dbReference type="Proteomes" id="UP000214618"/>
    </source>
</evidence>
<evidence type="ECO:0000259" key="7">
    <source>
        <dbReference type="Pfam" id="PF04138"/>
    </source>
</evidence>
<proteinExistence type="inferred from homology"/>
<gene>
    <name evidence="8" type="ORF">BS1321_07715</name>
</gene>
<dbReference type="AlphaFoldDB" id="A0A223EF38"/>
<dbReference type="Pfam" id="PF04138">
    <property type="entry name" value="GtrA_DPMS_TM"/>
    <property type="match status" value="1"/>
</dbReference>
<dbReference type="RefSeq" id="WP_063235609.1">
    <property type="nucleotide sequence ID" value="NZ_BCVO01000028.1"/>
</dbReference>